<keyword evidence="5 6" id="KW-0067">ATP-binding</keyword>
<keyword evidence="2" id="KW-0808">Transferase</keyword>
<feature type="binding site" evidence="6">
    <location>
        <position position="111"/>
    </location>
    <ligand>
        <name>ATP</name>
        <dbReference type="ChEBI" id="CHEBI:30616"/>
    </ligand>
</feature>
<dbReference type="SMART" id="SM00220">
    <property type="entry name" value="S_TKc"/>
    <property type="match status" value="1"/>
</dbReference>
<dbReference type="GO" id="GO:0004674">
    <property type="term" value="F:protein serine/threonine kinase activity"/>
    <property type="evidence" value="ECO:0007669"/>
    <property type="project" value="UniProtKB-KW"/>
</dbReference>
<dbReference type="Pfam" id="PF00069">
    <property type="entry name" value="Pkinase"/>
    <property type="match status" value="1"/>
</dbReference>
<proteinExistence type="predicted"/>
<sequence>MAATLIQPINNNVMNENQVLALLERPSSVKDDSSNASSDSKLLTQIPLDNKQQEILDYLKPSPVSSCNSKKVPRLGPFLLLKTLGVGEFGKVKLGRHIETGQIVAVKLVKKQNIDSSSQLEKIRMEIDILKTLNHPYIVKLLSVNETNTNIGMVLEYAQGGELFEYIFRQRYLEEQEACRLFSQLISSVHYMHQKNIVHRDLKLENILLDRHGNLIVTDFGFANQFTLKTGDLMSTSCGSPVYAAPELVMTGRLYAGTGVDIWSCGIILYAMLCGYLPFDDDAKNPNGENIGRLYRYIMAHKPKYPSYLSKDAKDIIGKMLIPDPSERCKIQFIMSHPWLESYKDQISKSVQELEKEAQIKKQMLLTGIQSSTNLNILTDGEQYDSNEDCCEDSDHDLCSTSSSVSSSYSYSNSYSNTKDARTDDILETEEMDDHSERAIDNEPINHADGTISSQSIQISLPLSLEEKEEVSKNDNASIDAASHASCSEKISPEREEEKSTNMSFALNNQTSKNTKTSLIAPVNTNGNKSTTNTNARLNVLENSETTQLDAKRKKRHTIDAAVTSALMQQQKQQQKQKQQQQKKTDQRPSPPQQHLSLRAKLFSSVKRRTTSSPNTAILPPSLVLKNDQKPVNKNRHSWQHLMQSHSTKELPLAPKTANSSPIVVEHSKSERLISWLKKTKSLQHKKPKAIIANSTSNSTNSHHSTYSSSREAAIPEEATIPVARPNSSLAPMRSTSTAASHTPTILSQNNNNINGQQHQTEIDRMSIASELRVHTGSMNHSALTSKPPMDVLLEINKILLILGIQVENIGGYKLRCTRRSIHSTNNNQQNEVKDILNHLSTKNDTTTMIAQPIYGHPSIDRGEEIQFFVEICRFENLSGLFSVDIQNVATAHDENFAGYQFIGQKLLSLLQYGNVIRNTNFNLILRHDVDNNNN</sequence>
<evidence type="ECO:0000256" key="6">
    <source>
        <dbReference type="PROSITE-ProRule" id="PRU10141"/>
    </source>
</evidence>
<evidence type="ECO:0000256" key="5">
    <source>
        <dbReference type="ARBA" id="ARBA00022840"/>
    </source>
</evidence>
<dbReference type="FunFam" id="1.10.510.10:FF:000571">
    <property type="entry name" value="Maternal embryonic leucine zipper kinase"/>
    <property type="match status" value="1"/>
</dbReference>
<keyword evidence="10" id="KW-1185">Reference proteome</keyword>
<evidence type="ECO:0000256" key="2">
    <source>
        <dbReference type="ARBA" id="ARBA00022679"/>
    </source>
</evidence>
<evidence type="ECO:0000313" key="10">
    <source>
        <dbReference type="Proteomes" id="UP000650833"/>
    </source>
</evidence>
<keyword evidence="3 6" id="KW-0547">Nucleotide-binding</keyword>
<dbReference type="GO" id="GO:0035556">
    <property type="term" value="P:intracellular signal transduction"/>
    <property type="evidence" value="ECO:0007669"/>
    <property type="project" value="TreeGrafter"/>
</dbReference>
<evidence type="ECO:0000259" key="8">
    <source>
        <dbReference type="PROSITE" id="PS50011"/>
    </source>
</evidence>
<evidence type="ECO:0000256" key="4">
    <source>
        <dbReference type="ARBA" id="ARBA00022777"/>
    </source>
</evidence>
<dbReference type="PROSITE" id="PS50011">
    <property type="entry name" value="PROTEIN_KINASE_DOM"/>
    <property type="match status" value="1"/>
</dbReference>
<feature type="compositionally biased region" description="Low complexity" evidence="7">
    <location>
        <begin position="569"/>
        <end position="582"/>
    </location>
</feature>
<evidence type="ECO:0000313" key="9">
    <source>
        <dbReference type="EMBL" id="KAG2199192.1"/>
    </source>
</evidence>
<dbReference type="AlphaFoldDB" id="A0A8H7UYV3"/>
<comment type="caution">
    <text evidence="9">The sequence shown here is derived from an EMBL/GenBank/DDBJ whole genome shotgun (WGS) entry which is preliminary data.</text>
</comment>
<keyword evidence="1" id="KW-0723">Serine/threonine-protein kinase</keyword>
<evidence type="ECO:0000256" key="3">
    <source>
        <dbReference type="ARBA" id="ARBA00022741"/>
    </source>
</evidence>
<dbReference type="Proteomes" id="UP000650833">
    <property type="component" value="Unassembled WGS sequence"/>
</dbReference>
<dbReference type="InterPro" id="IPR000719">
    <property type="entry name" value="Prot_kinase_dom"/>
</dbReference>
<dbReference type="InterPro" id="IPR017441">
    <property type="entry name" value="Protein_kinase_ATP_BS"/>
</dbReference>
<dbReference type="PANTHER" id="PTHR24346">
    <property type="entry name" value="MAP/MICROTUBULE AFFINITY-REGULATING KINASE"/>
    <property type="match status" value="1"/>
</dbReference>
<organism evidence="9 10">
    <name type="scientific">Mucor plumbeus</name>
    <dbReference type="NCBI Taxonomy" id="97098"/>
    <lineage>
        <taxon>Eukaryota</taxon>
        <taxon>Fungi</taxon>
        <taxon>Fungi incertae sedis</taxon>
        <taxon>Mucoromycota</taxon>
        <taxon>Mucoromycotina</taxon>
        <taxon>Mucoromycetes</taxon>
        <taxon>Mucorales</taxon>
        <taxon>Mucorineae</taxon>
        <taxon>Mucoraceae</taxon>
        <taxon>Mucor</taxon>
    </lineage>
</organism>
<dbReference type="PROSITE" id="PS00107">
    <property type="entry name" value="PROTEIN_KINASE_ATP"/>
    <property type="match status" value="1"/>
</dbReference>
<feature type="domain" description="Protein kinase" evidence="8">
    <location>
        <begin position="78"/>
        <end position="340"/>
    </location>
</feature>
<feature type="region of interest" description="Disordered" evidence="7">
    <location>
        <begin position="727"/>
        <end position="754"/>
    </location>
</feature>
<dbReference type="GO" id="GO:0005737">
    <property type="term" value="C:cytoplasm"/>
    <property type="evidence" value="ECO:0007669"/>
    <property type="project" value="TreeGrafter"/>
</dbReference>
<dbReference type="InterPro" id="IPR011009">
    <property type="entry name" value="Kinase-like_dom_sf"/>
</dbReference>
<keyword evidence="4" id="KW-0418">Kinase</keyword>
<protein>
    <recommendedName>
        <fullName evidence="8">Protein kinase domain-containing protein</fullName>
    </recommendedName>
</protein>
<dbReference type="EMBL" id="JAEPRC010000361">
    <property type="protein sequence ID" value="KAG2199192.1"/>
    <property type="molecule type" value="Genomic_DNA"/>
</dbReference>
<evidence type="ECO:0000256" key="1">
    <source>
        <dbReference type="ARBA" id="ARBA00022527"/>
    </source>
</evidence>
<feature type="compositionally biased region" description="Polar residues" evidence="7">
    <location>
        <begin position="501"/>
        <end position="518"/>
    </location>
</feature>
<dbReference type="Gene3D" id="1.10.510.10">
    <property type="entry name" value="Transferase(Phosphotransferase) domain 1"/>
    <property type="match status" value="1"/>
</dbReference>
<dbReference type="OrthoDB" id="193931at2759"/>
<dbReference type="Gene3D" id="3.30.310.80">
    <property type="entry name" value="Kinase associated domain 1, KA1"/>
    <property type="match status" value="1"/>
</dbReference>
<accession>A0A8H7UYV3</accession>
<dbReference type="SUPFAM" id="SSF56112">
    <property type="entry name" value="Protein kinase-like (PK-like)"/>
    <property type="match status" value="1"/>
</dbReference>
<gene>
    <name evidence="9" type="ORF">INT46_011639</name>
</gene>
<dbReference type="FunFam" id="3.30.200.20:FF:000003">
    <property type="entry name" value="Non-specific serine/threonine protein kinase"/>
    <property type="match status" value="1"/>
</dbReference>
<dbReference type="InterPro" id="IPR008271">
    <property type="entry name" value="Ser/Thr_kinase_AS"/>
</dbReference>
<dbReference type="PANTHER" id="PTHR24346:SF110">
    <property type="entry name" value="NON-SPECIFIC SERINE_THREONINE PROTEIN KINASE"/>
    <property type="match status" value="1"/>
</dbReference>
<evidence type="ECO:0000256" key="7">
    <source>
        <dbReference type="SAM" id="MobiDB-lite"/>
    </source>
</evidence>
<dbReference type="PROSITE" id="PS00108">
    <property type="entry name" value="PROTEIN_KINASE_ST"/>
    <property type="match status" value="1"/>
</dbReference>
<feature type="region of interest" description="Disordered" evidence="7">
    <location>
        <begin position="468"/>
        <end position="665"/>
    </location>
</feature>
<feature type="compositionally biased region" description="Basic and acidic residues" evidence="7">
    <location>
        <begin position="491"/>
        <end position="500"/>
    </location>
</feature>
<dbReference type="GO" id="GO:0005524">
    <property type="term" value="F:ATP binding"/>
    <property type="evidence" value="ECO:0007669"/>
    <property type="project" value="UniProtKB-UniRule"/>
</dbReference>
<name>A0A8H7UYV3_9FUNG</name>
<feature type="compositionally biased region" description="Polar residues" evidence="7">
    <location>
        <begin position="727"/>
        <end position="748"/>
    </location>
</feature>
<reference evidence="9" key="1">
    <citation type="submission" date="2020-12" db="EMBL/GenBank/DDBJ databases">
        <title>Metabolic potential, ecology and presence of endohyphal bacteria is reflected in genomic diversity of Mucoromycotina.</title>
        <authorList>
            <person name="Muszewska A."/>
            <person name="Okrasinska A."/>
            <person name="Steczkiewicz K."/>
            <person name="Drgas O."/>
            <person name="Orlowska M."/>
            <person name="Perlinska-Lenart U."/>
            <person name="Aleksandrzak-Piekarczyk T."/>
            <person name="Szatraj K."/>
            <person name="Zielenkiewicz U."/>
            <person name="Pilsyk S."/>
            <person name="Malc E."/>
            <person name="Mieczkowski P."/>
            <person name="Kruszewska J.S."/>
            <person name="Biernat P."/>
            <person name="Pawlowska J."/>
        </authorList>
    </citation>
    <scope>NUCLEOTIDE SEQUENCE</scope>
    <source>
        <strain evidence="9">CBS 226.32</strain>
    </source>
</reference>
<feature type="compositionally biased region" description="Low complexity" evidence="7">
    <location>
        <begin position="524"/>
        <end position="535"/>
    </location>
</feature>